<dbReference type="Pfam" id="PF18035">
    <property type="entry name" value="Bap31_Bap29_C"/>
    <property type="match status" value="1"/>
</dbReference>
<dbReference type="GO" id="GO:0006888">
    <property type="term" value="P:endoplasmic reticulum to Golgi vesicle-mediated transport"/>
    <property type="evidence" value="ECO:0007669"/>
    <property type="project" value="UniProtKB-UniRule"/>
</dbReference>
<protein>
    <recommendedName>
        <fullName evidence="12">Endoplasmic reticulum transmembrane protein</fullName>
    </recommendedName>
</protein>
<keyword evidence="16" id="KW-1185">Reference proteome</keyword>
<evidence type="ECO:0000256" key="6">
    <source>
        <dbReference type="ARBA" id="ARBA00022824"/>
    </source>
</evidence>
<dbReference type="RefSeq" id="XP_003746020.1">
    <property type="nucleotide sequence ID" value="XM_003745972.1"/>
</dbReference>
<dbReference type="GO" id="GO:0006886">
    <property type="term" value="P:intracellular protein transport"/>
    <property type="evidence" value="ECO:0007669"/>
    <property type="project" value="UniProtKB-UniRule"/>
</dbReference>
<sequence>MSIQWTLIAAFLYGEIAVVLLLIIPFISPKMWNYFFKSRFLRSLAAQSNTYFTVIIGILTLFFIDSLREMARYSSLRHHEIEHSHLDAEMQQSMKMFRAQRNFYIAGFALFLWMVIRRLVTLISFQANLMASNEATLKQAQNAAAAASRAMDGGTNSSNEIKELEEQLEKQSKELAKAIKDRDAMKTQSENLAKQYDDLCNLHAKCADASGSRKDD</sequence>
<proteinExistence type="inferred from homology"/>
<evidence type="ECO:0000256" key="7">
    <source>
        <dbReference type="ARBA" id="ARBA00022892"/>
    </source>
</evidence>
<dbReference type="GeneID" id="100898475"/>
<dbReference type="Pfam" id="PF05529">
    <property type="entry name" value="Bap31"/>
    <property type="match status" value="1"/>
</dbReference>
<dbReference type="InterPro" id="IPR040463">
    <property type="entry name" value="BAP29/BAP31_N"/>
</dbReference>
<evidence type="ECO:0000313" key="16">
    <source>
        <dbReference type="Proteomes" id="UP000694867"/>
    </source>
</evidence>
<dbReference type="GO" id="GO:0005789">
    <property type="term" value="C:endoplasmic reticulum membrane"/>
    <property type="evidence" value="ECO:0007669"/>
    <property type="project" value="UniProtKB-SubCell"/>
</dbReference>
<dbReference type="Proteomes" id="UP000694867">
    <property type="component" value="Unplaced"/>
</dbReference>
<feature type="transmembrane region" description="Helical" evidence="12">
    <location>
        <begin position="103"/>
        <end position="125"/>
    </location>
</feature>
<keyword evidence="8 12" id="KW-0653">Protein transport</keyword>
<keyword evidence="17 18" id="KW-0675">Receptor</keyword>
<organism evidence="16 17">
    <name type="scientific">Galendromus occidentalis</name>
    <name type="common">western predatory mite</name>
    <dbReference type="NCBI Taxonomy" id="34638"/>
    <lineage>
        <taxon>Eukaryota</taxon>
        <taxon>Metazoa</taxon>
        <taxon>Ecdysozoa</taxon>
        <taxon>Arthropoda</taxon>
        <taxon>Chelicerata</taxon>
        <taxon>Arachnida</taxon>
        <taxon>Acari</taxon>
        <taxon>Parasitiformes</taxon>
        <taxon>Mesostigmata</taxon>
        <taxon>Gamasina</taxon>
        <taxon>Phytoseioidea</taxon>
        <taxon>Phytoseiidae</taxon>
        <taxon>Typhlodrominae</taxon>
        <taxon>Galendromus</taxon>
    </lineage>
</organism>
<comment type="subcellular location">
    <subcellularLocation>
        <location evidence="1 12">Endoplasmic reticulum membrane</location>
        <topology evidence="1 12">Multi-pass membrane protein</topology>
    </subcellularLocation>
</comment>
<dbReference type="FunFam" id="1.20.5.110:FF:000011">
    <property type="entry name" value="B-cell receptor-associated protein 29"/>
    <property type="match status" value="1"/>
</dbReference>
<evidence type="ECO:0000256" key="4">
    <source>
        <dbReference type="ARBA" id="ARBA00022692"/>
    </source>
</evidence>
<accession>A0AAJ6QWD5</accession>
<evidence type="ECO:0000256" key="5">
    <source>
        <dbReference type="ARBA" id="ARBA00022703"/>
    </source>
</evidence>
<feature type="transmembrane region" description="Helical" evidence="12">
    <location>
        <begin position="48"/>
        <end position="67"/>
    </location>
</feature>
<evidence type="ECO:0000256" key="9">
    <source>
        <dbReference type="ARBA" id="ARBA00022989"/>
    </source>
</evidence>
<evidence type="ECO:0000256" key="1">
    <source>
        <dbReference type="ARBA" id="ARBA00004477"/>
    </source>
</evidence>
<dbReference type="InterPro" id="IPR008417">
    <property type="entry name" value="BAP29/BAP31"/>
</dbReference>
<feature type="transmembrane region" description="Helical" evidence="12">
    <location>
        <begin position="7"/>
        <end position="28"/>
    </location>
</feature>
<keyword evidence="10 13" id="KW-0175">Coiled coil</keyword>
<evidence type="ECO:0000256" key="12">
    <source>
        <dbReference type="RuleBase" id="RU367026"/>
    </source>
</evidence>
<keyword evidence="11 12" id="KW-0472">Membrane</keyword>
<dbReference type="PANTHER" id="PTHR12701">
    <property type="entry name" value="BCR-ASSOCIATED PROTEIN, BAP"/>
    <property type="match status" value="1"/>
</dbReference>
<evidence type="ECO:0000256" key="3">
    <source>
        <dbReference type="ARBA" id="ARBA00022448"/>
    </source>
</evidence>
<evidence type="ECO:0000256" key="2">
    <source>
        <dbReference type="ARBA" id="ARBA00007956"/>
    </source>
</evidence>
<dbReference type="KEGG" id="goe:100898475"/>
<keyword evidence="9 12" id="KW-1133">Transmembrane helix</keyword>
<gene>
    <name evidence="17 18" type="primary">LOC100898475</name>
</gene>
<reference evidence="17 18" key="1">
    <citation type="submission" date="2025-04" db="UniProtKB">
        <authorList>
            <consortium name="RefSeq"/>
        </authorList>
    </citation>
    <scope>IDENTIFICATION</scope>
</reference>
<keyword evidence="7 12" id="KW-0931">ER-Golgi transport</keyword>
<evidence type="ECO:0000256" key="13">
    <source>
        <dbReference type="SAM" id="Coils"/>
    </source>
</evidence>
<evidence type="ECO:0000259" key="14">
    <source>
        <dbReference type="Pfam" id="PF05529"/>
    </source>
</evidence>
<evidence type="ECO:0000256" key="8">
    <source>
        <dbReference type="ARBA" id="ARBA00022927"/>
    </source>
</evidence>
<feature type="coiled-coil region" evidence="13">
    <location>
        <begin position="130"/>
        <end position="195"/>
    </location>
</feature>
<dbReference type="GO" id="GO:0006915">
    <property type="term" value="P:apoptotic process"/>
    <property type="evidence" value="ECO:0007669"/>
    <property type="project" value="UniProtKB-KW"/>
</dbReference>
<dbReference type="InterPro" id="IPR041672">
    <property type="entry name" value="Bap31/Bap29_C"/>
</dbReference>
<evidence type="ECO:0000313" key="17">
    <source>
        <dbReference type="RefSeq" id="XP_003746019.1"/>
    </source>
</evidence>
<comment type="similarity">
    <text evidence="2 12">Belongs to the BCAP29/BCAP31 family.</text>
</comment>
<evidence type="ECO:0000256" key="10">
    <source>
        <dbReference type="ARBA" id="ARBA00023054"/>
    </source>
</evidence>
<keyword evidence="5" id="KW-0053">Apoptosis</keyword>
<name>A0AAJ6QWD5_9ACAR</name>
<feature type="domain" description="Bap31/Bap29 cytoplasmic coiled-coil" evidence="15">
    <location>
        <begin position="159"/>
        <end position="216"/>
    </location>
</feature>
<dbReference type="PANTHER" id="PTHR12701:SF20">
    <property type="entry name" value="ENDOPLASMIC RETICULUM TRANSMEMBRANE PROTEIN"/>
    <property type="match status" value="1"/>
</dbReference>
<keyword evidence="6 12" id="KW-0256">Endoplasmic reticulum</keyword>
<keyword evidence="3 12" id="KW-0813">Transport</keyword>
<dbReference type="RefSeq" id="XP_003746019.1">
    <property type="nucleotide sequence ID" value="XM_003745971.1"/>
</dbReference>
<comment type="function">
    <text evidence="12">May play a role in anterograde transport of membrane proteins from the endoplasmic reticulum to the Golgi.</text>
</comment>
<feature type="domain" description="BAP29/BAP31 transmembrane" evidence="14">
    <location>
        <begin position="1"/>
        <end position="135"/>
    </location>
</feature>
<evidence type="ECO:0000259" key="15">
    <source>
        <dbReference type="Pfam" id="PF18035"/>
    </source>
</evidence>
<dbReference type="AlphaFoldDB" id="A0AAJ6QWD5"/>
<evidence type="ECO:0000313" key="18">
    <source>
        <dbReference type="RefSeq" id="XP_003746020.1"/>
    </source>
</evidence>
<dbReference type="Gene3D" id="1.20.5.110">
    <property type="match status" value="1"/>
</dbReference>
<dbReference type="GO" id="GO:0070973">
    <property type="term" value="P:protein localization to endoplasmic reticulum exit site"/>
    <property type="evidence" value="ECO:0007669"/>
    <property type="project" value="UniProtKB-UniRule"/>
</dbReference>
<evidence type="ECO:0000256" key="11">
    <source>
        <dbReference type="ARBA" id="ARBA00023136"/>
    </source>
</evidence>
<keyword evidence="4 12" id="KW-0812">Transmembrane</keyword>